<feature type="transmembrane region" description="Helical" evidence="1">
    <location>
        <begin position="6"/>
        <end position="25"/>
    </location>
</feature>
<reference evidence="2 3" key="1">
    <citation type="submission" date="2018-05" db="EMBL/GenBank/DDBJ databases">
        <title>Genomic Encyclopedia of Type Strains, Phase IV (KMG-IV): sequencing the most valuable type-strain genomes for metagenomic binning, comparative biology and taxonomic classification.</title>
        <authorList>
            <person name="Goeker M."/>
        </authorList>
    </citation>
    <scope>NUCLEOTIDE SEQUENCE [LARGE SCALE GENOMIC DNA]</scope>
    <source>
        <strain evidence="2 3">DSM 28579</strain>
    </source>
</reference>
<dbReference type="InterPro" id="IPR010384">
    <property type="entry name" value="MtfA_fam"/>
</dbReference>
<dbReference type="PANTHER" id="PTHR30164">
    <property type="entry name" value="MTFA PEPTIDASE"/>
    <property type="match status" value="1"/>
</dbReference>
<keyword evidence="3" id="KW-1185">Reference proteome</keyword>
<dbReference type="PANTHER" id="PTHR30164:SF2">
    <property type="entry name" value="PROTEIN MTFA"/>
    <property type="match status" value="1"/>
</dbReference>
<evidence type="ECO:0008006" key="4">
    <source>
        <dbReference type="Google" id="ProtNLM"/>
    </source>
</evidence>
<protein>
    <recommendedName>
        <fullName evidence="4">Peptidase</fullName>
    </recommendedName>
</protein>
<evidence type="ECO:0000313" key="3">
    <source>
        <dbReference type="Proteomes" id="UP000251835"/>
    </source>
</evidence>
<keyword evidence="1" id="KW-1133">Transmembrane helix</keyword>
<dbReference type="RefSeq" id="WP_116497016.1">
    <property type="nucleotide sequence ID" value="NZ_QENZ01000006.1"/>
</dbReference>
<comment type="caution">
    <text evidence="2">The sequence shown here is derived from an EMBL/GenBank/DDBJ whole genome shotgun (WGS) entry which is preliminary data.</text>
</comment>
<gene>
    <name evidence="2" type="ORF">C7377_1810</name>
</gene>
<dbReference type="GO" id="GO:0005829">
    <property type="term" value="C:cytosol"/>
    <property type="evidence" value="ECO:0007669"/>
    <property type="project" value="TreeGrafter"/>
</dbReference>
<dbReference type="Pfam" id="PF06167">
    <property type="entry name" value="Peptidase_M90"/>
    <property type="match status" value="1"/>
</dbReference>
<dbReference type="CDD" id="cd20169">
    <property type="entry name" value="Peptidase_M90_mtfA"/>
    <property type="match status" value="1"/>
</dbReference>
<dbReference type="Gene3D" id="3.40.390.10">
    <property type="entry name" value="Collagenase (Catalytic Domain)"/>
    <property type="match status" value="1"/>
</dbReference>
<keyword evidence="1" id="KW-0472">Membrane</keyword>
<keyword evidence="1" id="KW-0812">Transmembrane</keyword>
<accession>A0A7L4UMD7</accession>
<dbReference type="SUPFAM" id="SSF55486">
    <property type="entry name" value="Metalloproteases ('zincins'), catalytic domain"/>
    <property type="match status" value="1"/>
</dbReference>
<evidence type="ECO:0000256" key="1">
    <source>
        <dbReference type="SAM" id="Phobius"/>
    </source>
</evidence>
<dbReference type="AlphaFoldDB" id="A0A7L4UMD7"/>
<proteinExistence type="predicted"/>
<dbReference type="Gene3D" id="1.10.472.150">
    <property type="entry name" value="Glucose-regulated metallo-peptidase M90, N-terminal domain"/>
    <property type="match status" value="1"/>
</dbReference>
<evidence type="ECO:0000313" key="2">
    <source>
        <dbReference type="EMBL" id="PVX49394.1"/>
    </source>
</evidence>
<dbReference type="Proteomes" id="UP000251835">
    <property type="component" value="Unassembled WGS sequence"/>
</dbReference>
<name>A0A7L4UMD7_BALHA</name>
<sequence length="267" mass="31257">MVSVFSMLLIAIFLILFLAIIYYLYIKKHREVKIQTGKPFPNQWRELLTETIEFYDDLDVQQKRLFEQRVHHFIATKKINGVDTEIDDEIRLMVASSAIIPMFAFPDYDYPNLQEVLIYPNGFNHEFNTEKSKDNKRNIAGMVGNRFMNGTMILSKPDLLRSYDLKNQKDNVGIHEFVHLVDKMDGAVDGVPEILIRNSFVAPWLELIKEKMKEIEKGKSDIPAYALKNNAEFLAVVSEYFFDAPEKFKKEHPKLYDYLSKMFKQTP</sequence>
<dbReference type="InterPro" id="IPR024079">
    <property type="entry name" value="MetalloPept_cat_dom_sf"/>
</dbReference>
<dbReference type="GO" id="GO:0004177">
    <property type="term" value="F:aminopeptidase activity"/>
    <property type="evidence" value="ECO:0007669"/>
    <property type="project" value="TreeGrafter"/>
</dbReference>
<dbReference type="InterPro" id="IPR042252">
    <property type="entry name" value="MtfA_N"/>
</dbReference>
<dbReference type="EMBL" id="QENZ01000006">
    <property type="protein sequence ID" value="PVX49394.1"/>
    <property type="molecule type" value="Genomic_DNA"/>
</dbReference>
<dbReference type="GO" id="GO:0008237">
    <property type="term" value="F:metallopeptidase activity"/>
    <property type="evidence" value="ECO:0007669"/>
    <property type="project" value="InterPro"/>
</dbReference>
<dbReference type="OrthoDB" id="9786424at2"/>
<organism evidence="2 3">
    <name type="scientific">Balneicella halophila</name>
    <dbReference type="NCBI Taxonomy" id="1537566"/>
    <lineage>
        <taxon>Bacteria</taxon>
        <taxon>Pseudomonadati</taxon>
        <taxon>Bacteroidota</taxon>
        <taxon>Bacteroidia</taxon>
        <taxon>Bacteroidales</taxon>
        <taxon>Balneicellaceae</taxon>
        <taxon>Balneicella</taxon>
    </lineage>
</organism>